<organism evidence="1 2">
    <name type="scientific">Dietzia timorensis</name>
    <dbReference type="NCBI Taxonomy" id="499555"/>
    <lineage>
        <taxon>Bacteria</taxon>
        <taxon>Bacillati</taxon>
        <taxon>Actinomycetota</taxon>
        <taxon>Actinomycetes</taxon>
        <taxon>Mycobacteriales</taxon>
        <taxon>Dietziaceae</taxon>
        <taxon>Dietzia</taxon>
    </lineage>
</organism>
<protein>
    <submittedName>
        <fullName evidence="1">DUF1801 domain-containing protein</fullName>
    </submittedName>
</protein>
<evidence type="ECO:0000313" key="2">
    <source>
        <dbReference type="Proteomes" id="UP000776650"/>
    </source>
</evidence>
<accession>A0A921JZ08</accession>
<sequence length="128" mass="14196">MKERAAELRAEKGGKKKADNLASLHEKIEEMPDEEKTIALALHQIVGEVAPDLAPRTWYGMPAYDKEGKVLLFLQGATKFETRYTTLGFNDTAALDDGEMWATSFAIPALTDTVRERITDLVTRAVGK</sequence>
<dbReference type="Proteomes" id="UP000776650">
    <property type="component" value="Unassembled WGS sequence"/>
</dbReference>
<evidence type="ECO:0000313" key="1">
    <source>
        <dbReference type="EMBL" id="HJE91865.1"/>
    </source>
</evidence>
<dbReference type="EMBL" id="DYXM01000243">
    <property type="protein sequence ID" value="HJE91865.1"/>
    <property type="molecule type" value="Genomic_DNA"/>
</dbReference>
<reference evidence="1" key="2">
    <citation type="submission" date="2021-09" db="EMBL/GenBank/DDBJ databases">
        <authorList>
            <person name="Gilroy R."/>
        </authorList>
    </citation>
    <scope>NUCLEOTIDE SEQUENCE</scope>
    <source>
        <strain evidence="1">ChiGjej1B1-18357</strain>
    </source>
</reference>
<name>A0A921JZ08_9ACTN</name>
<dbReference type="Gene3D" id="3.90.1150.200">
    <property type="match status" value="1"/>
</dbReference>
<dbReference type="SUPFAM" id="SSF159888">
    <property type="entry name" value="YdhG-like"/>
    <property type="match status" value="1"/>
</dbReference>
<reference evidence="1" key="1">
    <citation type="journal article" date="2021" name="PeerJ">
        <title>Extensive microbial diversity within the chicken gut microbiome revealed by metagenomics and culture.</title>
        <authorList>
            <person name="Gilroy R."/>
            <person name="Ravi A."/>
            <person name="Getino M."/>
            <person name="Pursley I."/>
            <person name="Horton D.L."/>
            <person name="Alikhan N.F."/>
            <person name="Baker D."/>
            <person name="Gharbi K."/>
            <person name="Hall N."/>
            <person name="Watson M."/>
            <person name="Adriaenssens E.M."/>
            <person name="Foster-Nyarko E."/>
            <person name="Jarju S."/>
            <person name="Secka A."/>
            <person name="Antonio M."/>
            <person name="Oren A."/>
            <person name="Chaudhuri R.R."/>
            <person name="La Ragione R."/>
            <person name="Hildebrand F."/>
            <person name="Pallen M.J."/>
        </authorList>
    </citation>
    <scope>NUCLEOTIDE SEQUENCE</scope>
    <source>
        <strain evidence="1">ChiGjej1B1-18357</strain>
    </source>
</reference>
<comment type="caution">
    <text evidence="1">The sequence shown here is derived from an EMBL/GenBank/DDBJ whole genome shotgun (WGS) entry which is preliminary data.</text>
</comment>
<proteinExistence type="predicted"/>
<dbReference type="AlphaFoldDB" id="A0A921JZ08"/>
<gene>
    <name evidence="1" type="ORF">K8V11_12740</name>
</gene>